<evidence type="ECO:0000259" key="2">
    <source>
        <dbReference type="PROSITE" id="PS51898"/>
    </source>
</evidence>
<dbReference type="AlphaFoldDB" id="A0A2T8FA45"/>
<proteinExistence type="predicted"/>
<dbReference type="PROSITE" id="PS51898">
    <property type="entry name" value="TYR_RECOMBINASE"/>
    <property type="match status" value="1"/>
</dbReference>
<dbReference type="InterPro" id="IPR013762">
    <property type="entry name" value="Integrase-like_cat_sf"/>
</dbReference>
<evidence type="ECO:0000256" key="1">
    <source>
        <dbReference type="ARBA" id="ARBA00023172"/>
    </source>
</evidence>
<keyword evidence="1" id="KW-0233">DNA recombination</keyword>
<sequence length="66" mass="7318">MRVVPLHDFRHGCVSILLALGVPPRTAMEIVGHSTIEMTMNVYGHVTLDEKRSALDKLGILFEGDE</sequence>
<dbReference type="Proteomes" id="UP000246018">
    <property type="component" value="Unassembled WGS sequence"/>
</dbReference>
<dbReference type="GO" id="GO:0015074">
    <property type="term" value="P:DNA integration"/>
    <property type="evidence" value="ECO:0007669"/>
    <property type="project" value="InterPro"/>
</dbReference>
<dbReference type="GO" id="GO:0006310">
    <property type="term" value="P:DNA recombination"/>
    <property type="evidence" value="ECO:0007669"/>
    <property type="project" value="UniProtKB-KW"/>
</dbReference>
<gene>
    <name evidence="3" type="ORF">DDE18_12775</name>
</gene>
<dbReference type="InterPro" id="IPR011010">
    <property type="entry name" value="DNA_brk_join_enz"/>
</dbReference>
<dbReference type="InterPro" id="IPR002104">
    <property type="entry name" value="Integrase_catalytic"/>
</dbReference>
<dbReference type="Pfam" id="PF00589">
    <property type="entry name" value="Phage_integrase"/>
    <property type="match status" value="1"/>
</dbReference>
<dbReference type="EMBL" id="QDGZ01000005">
    <property type="protein sequence ID" value="PVG82565.1"/>
    <property type="molecule type" value="Genomic_DNA"/>
</dbReference>
<reference evidence="3 4" key="1">
    <citation type="submission" date="2018-04" db="EMBL/GenBank/DDBJ databases">
        <title>Genome of Nocardioides gansuensis WSJ-1.</title>
        <authorList>
            <person name="Wu S."/>
            <person name="Wang G."/>
        </authorList>
    </citation>
    <scope>NUCLEOTIDE SEQUENCE [LARGE SCALE GENOMIC DNA]</scope>
    <source>
        <strain evidence="3 4">WSJ-1</strain>
    </source>
</reference>
<accession>A0A2T8FA45</accession>
<dbReference type="GO" id="GO:0003677">
    <property type="term" value="F:DNA binding"/>
    <property type="evidence" value="ECO:0007669"/>
    <property type="project" value="InterPro"/>
</dbReference>
<evidence type="ECO:0000313" key="3">
    <source>
        <dbReference type="EMBL" id="PVG82565.1"/>
    </source>
</evidence>
<name>A0A2T8FA45_9ACTN</name>
<dbReference type="SUPFAM" id="SSF56349">
    <property type="entry name" value="DNA breaking-rejoining enzymes"/>
    <property type="match status" value="1"/>
</dbReference>
<organism evidence="3 4">
    <name type="scientific">Nocardioides gansuensis</name>
    <dbReference type="NCBI Taxonomy" id="2138300"/>
    <lineage>
        <taxon>Bacteria</taxon>
        <taxon>Bacillati</taxon>
        <taxon>Actinomycetota</taxon>
        <taxon>Actinomycetes</taxon>
        <taxon>Propionibacteriales</taxon>
        <taxon>Nocardioidaceae</taxon>
        <taxon>Nocardioides</taxon>
    </lineage>
</organism>
<dbReference type="Gene3D" id="1.10.443.10">
    <property type="entry name" value="Intergrase catalytic core"/>
    <property type="match status" value="1"/>
</dbReference>
<evidence type="ECO:0000313" key="4">
    <source>
        <dbReference type="Proteomes" id="UP000246018"/>
    </source>
</evidence>
<dbReference type="RefSeq" id="WP_116572870.1">
    <property type="nucleotide sequence ID" value="NZ_QDGZ01000005.1"/>
</dbReference>
<keyword evidence="4" id="KW-1185">Reference proteome</keyword>
<dbReference type="OrthoDB" id="148546at2"/>
<feature type="domain" description="Tyr recombinase" evidence="2">
    <location>
        <begin position="1"/>
        <end position="56"/>
    </location>
</feature>
<protein>
    <recommendedName>
        <fullName evidence="2">Tyr recombinase domain-containing protein</fullName>
    </recommendedName>
</protein>
<comment type="caution">
    <text evidence="3">The sequence shown here is derived from an EMBL/GenBank/DDBJ whole genome shotgun (WGS) entry which is preliminary data.</text>
</comment>